<name>A0ABS9DBU7_9ALTE</name>
<dbReference type="InterPro" id="IPR038158">
    <property type="entry name" value="H-NOX_domain_sf"/>
</dbReference>
<evidence type="ECO:0000313" key="2">
    <source>
        <dbReference type="EMBL" id="MCF2950431.1"/>
    </source>
</evidence>
<dbReference type="Pfam" id="PF07700">
    <property type="entry name" value="HNOB"/>
    <property type="match status" value="1"/>
</dbReference>
<dbReference type="InterPro" id="IPR004096">
    <property type="entry name" value="V4R"/>
</dbReference>
<comment type="caution">
    <text evidence="2">The sequence shown here is derived from an EMBL/GenBank/DDBJ whole genome shotgun (WGS) entry which is preliminary data.</text>
</comment>
<protein>
    <submittedName>
        <fullName evidence="2">Heme NO-binding domain-containing protein</fullName>
    </submittedName>
</protein>
<accession>A0ABS9DBU7</accession>
<dbReference type="SMART" id="SM00989">
    <property type="entry name" value="V4R"/>
    <property type="match status" value="1"/>
</dbReference>
<evidence type="ECO:0000259" key="1">
    <source>
        <dbReference type="SMART" id="SM00989"/>
    </source>
</evidence>
<gene>
    <name evidence="2" type="ORF">L0668_20140</name>
</gene>
<proteinExistence type="predicted"/>
<dbReference type="SUPFAM" id="SSF111126">
    <property type="entry name" value="Ligand-binding domain in the NO signalling and Golgi transport"/>
    <property type="match status" value="1"/>
</dbReference>
<reference evidence="2 3" key="1">
    <citation type="submission" date="2022-01" db="EMBL/GenBank/DDBJ databases">
        <title>Paraglaciecola sp. G1-23.</title>
        <authorList>
            <person name="Jin M.S."/>
            <person name="Han D.M."/>
            <person name="Kim H.M."/>
            <person name="Jeon C.O."/>
        </authorList>
    </citation>
    <scope>NUCLEOTIDE SEQUENCE [LARGE SCALE GENOMIC DNA]</scope>
    <source>
        <strain evidence="2 3">G1-23</strain>
    </source>
</reference>
<dbReference type="InterPro" id="IPR024096">
    <property type="entry name" value="NO_sig/Golgi_transp_ligand-bd"/>
</dbReference>
<feature type="domain" description="4-vinyl reductase 4VR" evidence="1">
    <location>
        <begin position="118"/>
        <end position="179"/>
    </location>
</feature>
<keyword evidence="3" id="KW-1185">Reference proteome</keyword>
<evidence type="ECO:0000313" key="3">
    <source>
        <dbReference type="Proteomes" id="UP001521137"/>
    </source>
</evidence>
<organism evidence="2 3">
    <name type="scientific">Paraglaciecola algarum</name>
    <dbReference type="NCBI Taxonomy" id="3050085"/>
    <lineage>
        <taxon>Bacteria</taxon>
        <taxon>Pseudomonadati</taxon>
        <taxon>Pseudomonadota</taxon>
        <taxon>Gammaproteobacteria</taxon>
        <taxon>Alteromonadales</taxon>
        <taxon>Alteromonadaceae</taxon>
        <taxon>Paraglaciecola</taxon>
    </lineage>
</organism>
<dbReference type="Gene3D" id="3.90.1520.10">
    <property type="entry name" value="H-NOX domain"/>
    <property type="match status" value="1"/>
</dbReference>
<dbReference type="InterPro" id="IPR011644">
    <property type="entry name" value="Heme_NO-bd"/>
</dbReference>
<dbReference type="RefSeq" id="WP_235314533.1">
    <property type="nucleotide sequence ID" value="NZ_JAKGAS010000020.1"/>
</dbReference>
<dbReference type="EMBL" id="JAKGAS010000020">
    <property type="protein sequence ID" value="MCF2950431.1"/>
    <property type="molecule type" value="Genomic_DNA"/>
</dbReference>
<sequence length="180" mass="20800">MKGIVFVKFNEFVEELWGEEFWDELLDEAELTSEGAYTTVGSYDDQELFSLITLIVEKKSISSKDAQFAFGKWVFKELYNAAPPGVHDFKDVFEFLHAVQDFIHIEVKKLNPDALLPEFEFLSESATQLSFHYQSPRKLCYFCEGLVRGLAEHTEQKVIVTQSECEHEGDKRCVLEVEKI</sequence>
<dbReference type="Proteomes" id="UP001521137">
    <property type="component" value="Unassembled WGS sequence"/>
</dbReference>